<proteinExistence type="predicted"/>
<evidence type="ECO:0000313" key="1">
    <source>
        <dbReference type="EMBL" id="EER47180.1"/>
    </source>
</evidence>
<dbReference type="SUPFAM" id="SSF53448">
    <property type="entry name" value="Nucleotide-diphospho-sugar transferases"/>
    <property type="match status" value="1"/>
</dbReference>
<protein>
    <submittedName>
        <fullName evidence="1">Uncharacterized protein</fullName>
    </submittedName>
</protein>
<gene>
    <name evidence="1" type="ORF">AM305_09066</name>
</gene>
<reference evidence="1 2" key="1">
    <citation type="journal article" date="2010" name="Vet. Microbiol.">
        <title>Production of haemolysins by strains of the Actinobacillus minor/porcitonsillarum complex.</title>
        <authorList>
            <person name="Arya G."/>
            <person name="Niven D.F."/>
        </authorList>
    </citation>
    <scope>NUCLEOTIDE SEQUENCE [LARGE SCALE GENOMIC DNA]</scope>
    <source>
        <strain evidence="1 2">NM305</strain>
    </source>
</reference>
<dbReference type="eggNOG" id="ENOG5032JC0">
    <property type="taxonomic scope" value="Bacteria"/>
</dbReference>
<name>C5S1N5_9PAST</name>
<dbReference type="Proteomes" id="UP000005532">
    <property type="component" value="Unassembled WGS sequence"/>
</dbReference>
<dbReference type="InterPro" id="IPR029044">
    <property type="entry name" value="Nucleotide-diphossugar_trans"/>
</dbReference>
<comment type="caution">
    <text evidence="1">The sequence shown here is derived from an EMBL/GenBank/DDBJ whole genome shotgun (WGS) entry which is preliminary data.</text>
</comment>
<dbReference type="RefSeq" id="WP_005823788.1">
    <property type="nucleotide sequence ID" value="NZ_ACQL01000089.1"/>
</dbReference>
<dbReference type="EMBL" id="ACQL01000089">
    <property type="protein sequence ID" value="EER47180.1"/>
    <property type="molecule type" value="Genomic_DNA"/>
</dbReference>
<dbReference type="OrthoDB" id="8981089at2"/>
<evidence type="ECO:0000313" key="2">
    <source>
        <dbReference type="Proteomes" id="UP000005532"/>
    </source>
</evidence>
<sequence>MKRLILTAINDSDEIWYSCFVPFILSLRKTNYQDDIGVITYHLSQEKKEKLQENNILIFEGGKYLPDLSIDRSLTAASIAEEYHYDQIALYDADIWFPKTNLTLFDKLQNEQSLYACYDVIYPPFLTMCLPENEKDKAQIRFDILYQEQGGIWQVGLLAGTRNAWVNYRNYIQQNLCNLDGFSMVYGVDTTVFNFYAMDTGNVCHLSEKYNCLPLWGMRVKQVPNEPLNFTFEDEAVEGIHITNYHRSSHEYNFLHLRKHIYLSEGKAFSLVRKPKLFSHCGESFSALPQKAENAVMAEKLETVSVIARVDKDGTIYEKGDLILDLEQNSKLMLRNHQSEPITFKFCYHKIFNRKLPMAHYVYLNGQSKYVGENDFYTMTLSPDETVIFVSEDIRHDVAVRYIFRDVKFI</sequence>
<accession>C5S1N5</accession>
<organism evidence="1 2">
    <name type="scientific">Actinobacillus minor NM305</name>
    <dbReference type="NCBI Taxonomy" id="637911"/>
    <lineage>
        <taxon>Bacteria</taxon>
        <taxon>Pseudomonadati</taxon>
        <taxon>Pseudomonadota</taxon>
        <taxon>Gammaproteobacteria</taxon>
        <taxon>Pasteurellales</taxon>
        <taxon>Pasteurellaceae</taxon>
        <taxon>Actinobacillus</taxon>
    </lineage>
</organism>
<dbReference type="AlphaFoldDB" id="C5S1N5"/>